<dbReference type="EMBL" id="FOJM01000001">
    <property type="protein sequence ID" value="SFA37904.1"/>
    <property type="molecule type" value="Genomic_DNA"/>
</dbReference>
<reference evidence="2" key="1">
    <citation type="submission" date="2016-10" db="EMBL/GenBank/DDBJ databases">
        <authorList>
            <person name="Varghese N."/>
            <person name="Submissions S."/>
        </authorList>
    </citation>
    <scope>NUCLEOTIDE SEQUENCE [LARGE SCALE GENOMIC DNA]</scope>
    <source>
        <strain evidence="2">DSM 18130</strain>
    </source>
</reference>
<accession>A0A1I0SEE0</accession>
<dbReference type="Proteomes" id="UP000198836">
    <property type="component" value="Unassembled WGS sequence"/>
</dbReference>
<dbReference type="AlphaFoldDB" id="A0A1I0SEE0"/>
<evidence type="ECO:0000313" key="2">
    <source>
        <dbReference type="Proteomes" id="UP000198836"/>
    </source>
</evidence>
<evidence type="ECO:0000313" key="1">
    <source>
        <dbReference type="EMBL" id="SFA37904.1"/>
    </source>
</evidence>
<name>A0A1I0SEE0_9SPHI</name>
<sequence length="73" mass="8298">MHSLMNSIMTIVIKNPSLRKMQVVLSLFRIKSEERKVRATQGIPLSNGKGFRNENLDHGLVQQKIYRPGFTSG</sequence>
<proteinExistence type="predicted"/>
<keyword evidence="2" id="KW-1185">Reference proteome</keyword>
<protein>
    <submittedName>
        <fullName evidence="1">Uncharacterized protein</fullName>
    </submittedName>
</protein>
<gene>
    <name evidence="1" type="ORF">SAMN04488511_10160</name>
</gene>
<organism evidence="1 2">
    <name type="scientific">Pedobacter suwonensis</name>
    <dbReference type="NCBI Taxonomy" id="332999"/>
    <lineage>
        <taxon>Bacteria</taxon>
        <taxon>Pseudomonadati</taxon>
        <taxon>Bacteroidota</taxon>
        <taxon>Sphingobacteriia</taxon>
        <taxon>Sphingobacteriales</taxon>
        <taxon>Sphingobacteriaceae</taxon>
        <taxon>Pedobacter</taxon>
    </lineage>
</organism>